<evidence type="ECO:0000256" key="1">
    <source>
        <dbReference type="SAM" id="MobiDB-lite"/>
    </source>
</evidence>
<reference evidence="2 3" key="1">
    <citation type="journal article" date="2013" name="Genome Announc.">
        <title>Draft Genome Sequence of the Lignocellulose Decomposer Thermobifida fusca Strain TM51.</title>
        <authorList>
            <person name="Toth A."/>
            <person name="Barna T."/>
            <person name="Nagy I."/>
            <person name="Horvath B."/>
            <person name="Nagy I."/>
            <person name="Tancsics A."/>
            <person name="Kriszt B."/>
            <person name="Baka E."/>
            <person name="Fekete C."/>
            <person name="Kukolya J."/>
        </authorList>
    </citation>
    <scope>NUCLEOTIDE SEQUENCE [LARGE SCALE GENOMIC DNA]</scope>
    <source>
        <strain evidence="2 3">TM51</strain>
    </source>
</reference>
<feature type="compositionally biased region" description="Polar residues" evidence="1">
    <location>
        <begin position="527"/>
        <end position="536"/>
    </location>
</feature>
<dbReference type="RefSeq" id="WP_011292402.1">
    <property type="nucleotide sequence ID" value="NZ_AOSG01000055.1"/>
</dbReference>
<dbReference type="Proteomes" id="UP000014184">
    <property type="component" value="Unassembled WGS sequence"/>
</dbReference>
<evidence type="ECO:0000313" key="3">
    <source>
        <dbReference type="Proteomes" id="UP000014184"/>
    </source>
</evidence>
<feature type="compositionally biased region" description="Low complexity" evidence="1">
    <location>
        <begin position="499"/>
        <end position="517"/>
    </location>
</feature>
<gene>
    <name evidence="2" type="ORF">TM51_10181</name>
</gene>
<feature type="compositionally biased region" description="Polar residues" evidence="1">
    <location>
        <begin position="227"/>
        <end position="239"/>
    </location>
</feature>
<keyword evidence="3" id="KW-1185">Reference proteome</keyword>
<feature type="compositionally biased region" description="Low complexity" evidence="1">
    <location>
        <begin position="247"/>
        <end position="297"/>
    </location>
</feature>
<feature type="compositionally biased region" description="Pro residues" evidence="1">
    <location>
        <begin position="717"/>
        <end position="726"/>
    </location>
</feature>
<name>A0A9P2T970_THEFU</name>
<organism evidence="2 3">
    <name type="scientific">Thermobifida fusca TM51</name>
    <dbReference type="NCBI Taxonomy" id="1169414"/>
    <lineage>
        <taxon>Bacteria</taxon>
        <taxon>Bacillati</taxon>
        <taxon>Actinomycetota</taxon>
        <taxon>Actinomycetes</taxon>
        <taxon>Streptosporangiales</taxon>
        <taxon>Nocardiopsidaceae</taxon>
        <taxon>Thermobifida</taxon>
    </lineage>
</organism>
<feature type="region of interest" description="Disordered" evidence="1">
    <location>
        <begin position="499"/>
        <end position="536"/>
    </location>
</feature>
<feature type="region of interest" description="Disordered" evidence="1">
    <location>
        <begin position="186"/>
        <end position="208"/>
    </location>
</feature>
<sequence length="733" mass="78572">MNAVSPISLTDLVPALRWSKSPDAATVLRHPRLVDSWWRSLPLPRVLDIAGPTWLAHCLARLSVEQWDHLEICEFVPTLRGLTVDLDDIAEPIRGAVRSTAGSWERLIHTSPQTMRSWEFPNNCDLLEVVGAVMWQSILPFTSGPLNGPAPSPALIIEAVRTIANWMPASAPDHVRNAMAYLTEATGSDSAGPTTDTVKSAQSSPASRAIRTLRALRAQRDHDLAAAQNTATASSPSRSADSKESTPLLARRGGSPLLGPGGTLRRPAFGPPKALRQQAAKPAAAAEDAPTASTPEPGAHPLVDLFDQLCRDWSELEQLIATERLFTSEPTSIRLLADQLQMDIRELRSAQRTVEERLLQWLNSPVGAPMAQHLREVSDQLGVASTLDTLINAHPDHQVTVPSLGIPLWQIVMTLFTDRRLEGSWLLATDPGHLRQQTRRLLTDQPTLSEAESRLAGIGIRPQALRPWLLNTPGVTIQDGRVLVDESVPLSTAEPAGGYAGSSAFPSAAPGATTSSGLPIRRRPAEPQSSAEPTLSVATSARCFRAPDGRWWHRVDVTSDQLNGAPVAVPPGYAAHLGLRPGRLLCLTGPGADLLVLVWRDQAAFDSLRPLLRRLGAQAGDRLFITVNGDRLDARLLQASSIPTDNGPLGLALSLTGYTAPATAEEALDIIFRRISETDEGFTGAPAELLNLLAKRGDDDIAEQLRLALPAASVPHSGPPPQPPAGTVPGALG</sequence>
<feature type="region of interest" description="Disordered" evidence="1">
    <location>
        <begin position="225"/>
        <end position="300"/>
    </location>
</feature>
<accession>A0A9P2T970</accession>
<comment type="caution">
    <text evidence="2">The sequence shown here is derived from an EMBL/GenBank/DDBJ whole genome shotgun (WGS) entry which is preliminary data.</text>
</comment>
<dbReference type="EMBL" id="AOSG01000055">
    <property type="protein sequence ID" value="EOR70944.1"/>
    <property type="molecule type" value="Genomic_DNA"/>
</dbReference>
<protein>
    <submittedName>
        <fullName evidence="2">Uncharacterized protein</fullName>
    </submittedName>
</protein>
<proteinExistence type="predicted"/>
<evidence type="ECO:0000313" key="2">
    <source>
        <dbReference type="EMBL" id="EOR70944.1"/>
    </source>
</evidence>
<dbReference type="AlphaFoldDB" id="A0A9P2T970"/>
<feature type="region of interest" description="Disordered" evidence="1">
    <location>
        <begin position="711"/>
        <end position="733"/>
    </location>
</feature>
<feature type="compositionally biased region" description="Polar residues" evidence="1">
    <location>
        <begin position="186"/>
        <end position="206"/>
    </location>
</feature>